<proteinExistence type="predicted"/>
<feature type="compositionally biased region" description="Low complexity" evidence="1">
    <location>
        <begin position="197"/>
        <end position="229"/>
    </location>
</feature>
<keyword evidence="2" id="KW-0732">Signal</keyword>
<dbReference type="AlphaFoldDB" id="A0AAU9G5U3"/>
<name>A0AAU9G5U3_DROMD</name>
<sequence length="229" mass="25836">MHSNQLTLIFGAALICVVSGLTTVTPRTTTRRSVSTLPPISIRPWPCSPPAVCARTSPRVCGRTPQGDCQRFNNICDLIQANRVGNPAGIRHTRDIDCRTVRAVGAAHRRACWVACPARPRVCRRTPPRQEICVRSRNNRECKILANTCQLRNQNCNSQPRNNWLRTDKRRCGEMQVGDKQRPCINLPKTTRRPISRRTTTPRPTSRRTTTPRPTSRRTTTPRPTTLDA</sequence>
<reference evidence="3 4" key="1">
    <citation type="submission" date="2024-02" db="EMBL/GenBank/DDBJ databases">
        <title>A chromosome-level genome assembly of Drosophila madeirensis, a fruit fly species endemic to Madeira island.</title>
        <authorList>
            <person name="Tomihara K."/>
            <person name="Llopart A."/>
            <person name="Yamamoto D."/>
        </authorList>
    </citation>
    <scope>NUCLEOTIDE SEQUENCE [LARGE SCALE GENOMIC DNA]</scope>
    <source>
        <strain evidence="3 4">RF1</strain>
    </source>
</reference>
<evidence type="ECO:0000256" key="1">
    <source>
        <dbReference type="SAM" id="MobiDB-lite"/>
    </source>
</evidence>
<accession>A0AAU9G5U3</accession>
<feature type="region of interest" description="Disordered" evidence="1">
    <location>
        <begin position="177"/>
        <end position="229"/>
    </location>
</feature>
<evidence type="ECO:0000313" key="4">
    <source>
        <dbReference type="Proteomes" id="UP001500889"/>
    </source>
</evidence>
<evidence type="ECO:0000313" key="3">
    <source>
        <dbReference type="EMBL" id="BFG03037.1"/>
    </source>
</evidence>
<feature type="signal peptide" evidence="2">
    <location>
        <begin position="1"/>
        <end position="20"/>
    </location>
</feature>
<dbReference type="Proteomes" id="UP001500889">
    <property type="component" value="Chromosome A"/>
</dbReference>
<keyword evidence="4" id="KW-1185">Reference proteome</keyword>
<feature type="chain" id="PRO_5043571986" evidence="2">
    <location>
        <begin position="21"/>
        <end position="229"/>
    </location>
</feature>
<evidence type="ECO:0000256" key="2">
    <source>
        <dbReference type="SAM" id="SignalP"/>
    </source>
</evidence>
<protein>
    <submittedName>
        <fullName evidence="3">Uncharacterized protein</fullName>
    </submittedName>
</protein>
<gene>
    <name evidence="3" type="ORF">DMAD_02385</name>
</gene>
<dbReference type="EMBL" id="AP029266">
    <property type="protein sequence ID" value="BFG03037.1"/>
    <property type="molecule type" value="Genomic_DNA"/>
</dbReference>
<organism evidence="3 4">
    <name type="scientific">Drosophila madeirensis</name>
    <name type="common">Fruit fly</name>
    <dbReference type="NCBI Taxonomy" id="30013"/>
    <lineage>
        <taxon>Eukaryota</taxon>
        <taxon>Metazoa</taxon>
        <taxon>Ecdysozoa</taxon>
        <taxon>Arthropoda</taxon>
        <taxon>Hexapoda</taxon>
        <taxon>Insecta</taxon>
        <taxon>Pterygota</taxon>
        <taxon>Neoptera</taxon>
        <taxon>Endopterygota</taxon>
        <taxon>Diptera</taxon>
        <taxon>Brachycera</taxon>
        <taxon>Muscomorpha</taxon>
        <taxon>Ephydroidea</taxon>
        <taxon>Drosophilidae</taxon>
        <taxon>Drosophila</taxon>
        <taxon>Sophophora</taxon>
    </lineage>
</organism>